<dbReference type="Proteomes" id="UP001642900">
    <property type="component" value="Unassembled WGS sequence"/>
</dbReference>
<dbReference type="AlphaFoldDB" id="A0A6G4WBT9"/>
<dbReference type="InterPro" id="IPR017871">
    <property type="entry name" value="ABC_transporter-like_CS"/>
</dbReference>
<dbReference type="Pfam" id="PF00005">
    <property type="entry name" value="ABC_tran"/>
    <property type="match status" value="1"/>
</dbReference>
<evidence type="ECO:0000256" key="2">
    <source>
        <dbReference type="ARBA" id="ARBA00022448"/>
    </source>
</evidence>
<keyword evidence="2" id="KW-0813">Transport</keyword>
<dbReference type="Gene3D" id="2.70.50.60">
    <property type="entry name" value="abc- transporter (atp binding component) like domain"/>
    <property type="match status" value="1"/>
</dbReference>
<accession>A0A6G4WBT9</accession>
<comment type="caution">
    <text evidence="7">The sequence shown here is derived from an EMBL/GenBank/DDBJ whole genome shotgun (WGS) entry which is preliminary data.</text>
</comment>
<feature type="domain" description="ABC transporter" evidence="6">
    <location>
        <begin position="19"/>
        <end position="238"/>
    </location>
</feature>
<dbReference type="GO" id="GO:0016887">
    <property type="term" value="F:ATP hydrolysis activity"/>
    <property type="evidence" value="ECO:0007669"/>
    <property type="project" value="InterPro"/>
</dbReference>
<dbReference type="PANTHER" id="PTHR46743">
    <property type="entry name" value="TEICHOIC ACIDS EXPORT ATP-BINDING PROTEIN TAGH"/>
    <property type="match status" value="1"/>
</dbReference>
<dbReference type="CDD" id="cd03220">
    <property type="entry name" value="ABC_KpsT_Wzt"/>
    <property type="match status" value="1"/>
</dbReference>
<keyword evidence="4 7" id="KW-0067">ATP-binding</keyword>
<dbReference type="InterPro" id="IPR003593">
    <property type="entry name" value="AAA+_ATPase"/>
</dbReference>
<dbReference type="PROSITE" id="PS50893">
    <property type="entry name" value="ABC_TRANSPORTER_2"/>
    <property type="match status" value="1"/>
</dbReference>
<evidence type="ECO:0000256" key="4">
    <source>
        <dbReference type="ARBA" id="ARBA00022840"/>
    </source>
</evidence>
<dbReference type="InterPro" id="IPR050683">
    <property type="entry name" value="Bact_Polysacc_Export_ATP-bd"/>
</dbReference>
<proteinExistence type="inferred from homology"/>
<protein>
    <submittedName>
        <fullName evidence="7">ABC transporter ATP-binding protein</fullName>
    </submittedName>
</protein>
<dbReference type="Gene3D" id="3.40.50.300">
    <property type="entry name" value="P-loop containing nucleotide triphosphate hydrolases"/>
    <property type="match status" value="1"/>
</dbReference>
<dbReference type="GO" id="GO:0005524">
    <property type="term" value="F:ATP binding"/>
    <property type="evidence" value="ECO:0007669"/>
    <property type="project" value="UniProtKB-KW"/>
</dbReference>
<keyword evidence="3" id="KW-0547">Nucleotide-binding</keyword>
<sequence>MSKHYLVFDTPRDRFLHAVSRGRLGRSASRIEALAGIDMDVPRGSTVGIVGSNGAGKSTLLQIVCGTLQPDGGTVEVNGRISALLELGASFNPEFTGRENVRISSLLVGIDTVRQKQKFAEILAFADIGDFIDRPVKTYSSGMFARLAFAVAINVDPDILIIDEALAVGDEAFQRKCFARLDHLKSSGVTILFVSHSARAVQELCDHAVFLYKGECILSGHPKDVITQYQRLIYAAPADHAGVLDTIRRMGRGEAVPGERAVGAQTPGKAQKRAAEPPREYFDPGLISKSTEYYVSRGAVIEDVWIETRGGRKVNVIRGGEEYLFRYRVAFLQDASKVRFAMTIKSINGLGIGAQWTAPRGEGTGDVAAGSVATVTLPFLCRLNPGTYFCNAGLEGQVDGEPVIMHRIIDGLMFRIDKVGKTRTDYHTDLTCGSPDVTFMSGGKLEPQSRRTHRT</sequence>
<dbReference type="GO" id="GO:0140359">
    <property type="term" value="F:ABC-type transporter activity"/>
    <property type="evidence" value="ECO:0007669"/>
    <property type="project" value="InterPro"/>
</dbReference>
<feature type="region of interest" description="Disordered" evidence="5">
    <location>
        <begin position="257"/>
        <end position="276"/>
    </location>
</feature>
<dbReference type="CDD" id="cd10147">
    <property type="entry name" value="Wzt_C-like"/>
    <property type="match status" value="1"/>
</dbReference>
<comment type="similarity">
    <text evidence="1">Belongs to the ABC transporter superfamily.</text>
</comment>
<reference evidence="7 8" key="1">
    <citation type="submission" date="2020-02" db="EMBL/GenBank/DDBJ databases">
        <title>Genome sequence of strain CCNWXJ40-4.</title>
        <authorList>
            <person name="Gao J."/>
            <person name="Sun J."/>
        </authorList>
    </citation>
    <scope>NUCLEOTIDE SEQUENCE [LARGE SCALE GENOMIC DNA]</scope>
    <source>
        <strain evidence="7 8">CCNWXJ 40-4</strain>
    </source>
</reference>
<keyword evidence="8" id="KW-1185">Reference proteome</keyword>
<dbReference type="SMART" id="SM00382">
    <property type="entry name" value="AAA"/>
    <property type="match status" value="1"/>
</dbReference>
<dbReference type="PANTHER" id="PTHR46743:SF2">
    <property type="entry name" value="TEICHOIC ACIDS EXPORT ATP-BINDING PROTEIN TAGH"/>
    <property type="match status" value="1"/>
</dbReference>
<dbReference type="InterPro" id="IPR015860">
    <property type="entry name" value="ABC_transpr_TagH-like"/>
</dbReference>
<evidence type="ECO:0000256" key="3">
    <source>
        <dbReference type="ARBA" id="ARBA00022741"/>
    </source>
</evidence>
<evidence type="ECO:0000259" key="6">
    <source>
        <dbReference type="PROSITE" id="PS50893"/>
    </source>
</evidence>
<name>A0A6G4WBT9_9HYPH</name>
<dbReference type="InterPro" id="IPR027417">
    <property type="entry name" value="P-loop_NTPase"/>
</dbReference>
<dbReference type="SUPFAM" id="SSF52540">
    <property type="entry name" value="P-loop containing nucleoside triphosphate hydrolases"/>
    <property type="match status" value="1"/>
</dbReference>
<dbReference type="InterPro" id="IPR003439">
    <property type="entry name" value="ABC_transporter-like_ATP-bd"/>
</dbReference>
<evidence type="ECO:0000256" key="1">
    <source>
        <dbReference type="ARBA" id="ARBA00005417"/>
    </source>
</evidence>
<evidence type="ECO:0000313" key="7">
    <source>
        <dbReference type="EMBL" id="NGO52242.1"/>
    </source>
</evidence>
<dbReference type="Pfam" id="PF14524">
    <property type="entry name" value="Wzt_C"/>
    <property type="match status" value="1"/>
</dbReference>
<dbReference type="InterPro" id="IPR029439">
    <property type="entry name" value="Wzt_C"/>
</dbReference>
<organism evidence="7 8">
    <name type="scientific">Allomesorhizobium camelthorni</name>
    <dbReference type="NCBI Taxonomy" id="475069"/>
    <lineage>
        <taxon>Bacteria</taxon>
        <taxon>Pseudomonadati</taxon>
        <taxon>Pseudomonadota</taxon>
        <taxon>Alphaproteobacteria</taxon>
        <taxon>Hyphomicrobiales</taxon>
        <taxon>Phyllobacteriaceae</taxon>
        <taxon>Allomesorhizobium</taxon>
    </lineage>
</organism>
<dbReference type="GO" id="GO:0016020">
    <property type="term" value="C:membrane"/>
    <property type="evidence" value="ECO:0007669"/>
    <property type="project" value="InterPro"/>
</dbReference>
<dbReference type="EMBL" id="JAAKZF010000015">
    <property type="protein sequence ID" value="NGO52242.1"/>
    <property type="molecule type" value="Genomic_DNA"/>
</dbReference>
<dbReference type="RefSeq" id="WP_165028449.1">
    <property type="nucleotide sequence ID" value="NZ_JAAKZF010000015.1"/>
</dbReference>
<dbReference type="PROSITE" id="PS00211">
    <property type="entry name" value="ABC_TRANSPORTER_1"/>
    <property type="match status" value="1"/>
</dbReference>
<evidence type="ECO:0000313" key="8">
    <source>
        <dbReference type="Proteomes" id="UP001642900"/>
    </source>
</evidence>
<evidence type="ECO:0000256" key="5">
    <source>
        <dbReference type="SAM" id="MobiDB-lite"/>
    </source>
</evidence>
<gene>
    <name evidence="7" type="ORF">G6N73_13825</name>
</gene>